<dbReference type="GO" id="GO:0032259">
    <property type="term" value="P:methylation"/>
    <property type="evidence" value="ECO:0007669"/>
    <property type="project" value="UniProtKB-KW"/>
</dbReference>
<evidence type="ECO:0000313" key="2">
    <source>
        <dbReference type="EMBL" id="VYT62324.1"/>
    </source>
</evidence>
<organism evidence="2">
    <name type="scientific">Eubacterium limosum</name>
    <dbReference type="NCBI Taxonomy" id="1736"/>
    <lineage>
        <taxon>Bacteria</taxon>
        <taxon>Bacillati</taxon>
        <taxon>Bacillota</taxon>
        <taxon>Clostridia</taxon>
        <taxon>Eubacteriales</taxon>
        <taxon>Eubacteriaceae</taxon>
        <taxon>Eubacterium</taxon>
    </lineage>
</organism>
<dbReference type="EMBL" id="CACRTR010000001">
    <property type="protein sequence ID" value="VYT62324.1"/>
    <property type="molecule type" value="Genomic_DNA"/>
</dbReference>
<dbReference type="GO" id="GO:0008168">
    <property type="term" value="F:methyltransferase activity"/>
    <property type="evidence" value="ECO:0007669"/>
    <property type="project" value="UniProtKB-KW"/>
</dbReference>
<sequence>MDNNNTINLNSEYSAGFQIELLDLDMDKLEDPILVVGSGATGNLVFFLNAQGHRACGIDPSAEDTDVTRASDFLHVDYGKDYWGSILSPLAFIKEMSAAMAAQDGSDLEWVKCYKSILTALKKGGSFIYAPSLPYIEDILPKEQFEITRSTIRENLSRTKITRK</sequence>
<proteinExistence type="predicted"/>
<dbReference type="Proteomes" id="UP001215087">
    <property type="component" value="Unassembled WGS sequence"/>
</dbReference>
<keyword evidence="1" id="KW-0489">Methyltransferase</keyword>
<reference evidence="2" key="1">
    <citation type="submission" date="2019-11" db="EMBL/GenBank/DDBJ databases">
        <authorList>
            <person name="Feng L."/>
        </authorList>
    </citation>
    <scope>NUCLEOTIDE SEQUENCE</scope>
    <source>
        <strain evidence="2">ElimosumLFYP34</strain>
    </source>
</reference>
<dbReference type="InterPro" id="IPR029063">
    <property type="entry name" value="SAM-dependent_MTases_sf"/>
</dbReference>
<name>A0A6N2Y6G0_EUBLI</name>
<reference evidence="1 3" key="2">
    <citation type="submission" date="2023-02" db="EMBL/GenBank/DDBJ databases">
        <title>Comparative genome analysis of Eubacterium limosum species.</title>
        <authorList>
            <person name="Bak J.E."/>
        </authorList>
    </citation>
    <scope>NUCLEOTIDE SEQUENCE [LARGE SCALE GENOMIC DNA]</scope>
    <source>
        <strain evidence="1 3">KGMB01548</strain>
    </source>
</reference>
<dbReference type="RefSeq" id="WP_013381279.1">
    <property type="nucleotide sequence ID" value="NZ_JAJCLO010000018.1"/>
</dbReference>
<keyword evidence="3" id="KW-1185">Reference proteome</keyword>
<evidence type="ECO:0000313" key="3">
    <source>
        <dbReference type="Proteomes" id="UP001215087"/>
    </source>
</evidence>
<evidence type="ECO:0000313" key="1">
    <source>
        <dbReference type="EMBL" id="MDE1469670.1"/>
    </source>
</evidence>
<keyword evidence="1" id="KW-0808">Transferase</keyword>
<dbReference type="AlphaFoldDB" id="A0A6N2Y6G0"/>
<dbReference type="SUPFAM" id="SSF53335">
    <property type="entry name" value="S-adenosyl-L-methionine-dependent methyltransferases"/>
    <property type="match status" value="1"/>
</dbReference>
<gene>
    <name evidence="2" type="ORF">ELLFYP34_00042</name>
    <name evidence="1" type="ORF">PTZ04_05300</name>
</gene>
<dbReference type="EMBL" id="JAQSVD010000002">
    <property type="protein sequence ID" value="MDE1469670.1"/>
    <property type="molecule type" value="Genomic_DNA"/>
</dbReference>
<protein>
    <submittedName>
        <fullName evidence="1">Class I SAM-dependent methyltransferase</fullName>
    </submittedName>
</protein>
<dbReference type="GeneID" id="68363981"/>
<accession>A0A6N2Y6G0</accession>